<dbReference type="Proteomes" id="UP000824533">
    <property type="component" value="Linkage Group LG05"/>
</dbReference>
<dbReference type="EMBL" id="CM034391">
    <property type="protein sequence ID" value="KAJ0181174.1"/>
    <property type="molecule type" value="Genomic_DNA"/>
</dbReference>
<gene>
    <name evidence="1" type="ORF">K1T71_003259</name>
</gene>
<keyword evidence="2" id="KW-1185">Reference proteome</keyword>
<organism evidence="1 2">
    <name type="scientific">Dendrolimus kikuchii</name>
    <dbReference type="NCBI Taxonomy" id="765133"/>
    <lineage>
        <taxon>Eukaryota</taxon>
        <taxon>Metazoa</taxon>
        <taxon>Ecdysozoa</taxon>
        <taxon>Arthropoda</taxon>
        <taxon>Hexapoda</taxon>
        <taxon>Insecta</taxon>
        <taxon>Pterygota</taxon>
        <taxon>Neoptera</taxon>
        <taxon>Endopterygota</taxon>
        <taxon>Lepidoptera</taxon>
        <taxon>Glossata</taxon>
        <taxon>Ditrysia</taxon>
        <taxon>Bombycoidea</taxon>
        <taxon>Lasiocampidae</taxon>
        <taxon>Dendrolimus</taxon>
    </lineage>
</organism>
<reference evidence="1 2" key="1">
    <citation type="journal article" date="2021" name="Front. Genet.">
        <title>Chromosome-Level Genome Assembly Reveals Significant Gene Expansion in the Toll and IMD Signaling Pathways of Dendrolimus kikuchii.</title>
        <authorList>
            <person name="Zhou J."/>
            <person name="Wu P."/>
            <person name="Xiong Z."/>
            <person name="Liu N."/>
            <person name="Zhao N."/>
            <person name="Ji M."/>
            <person name="Qiu Y."/>
            <person name="Yang B."/>
        </authorList>
    </citation>
    <scope>NUCLEOTIDE SEQUENCE [LARGE SCALE GENOMIC DNA]</scope>
    <source>
        <strain evidence="1">Ann1</strain>
    </source>
</reference>
<accession>A0ACC1DB22</accession>
<protein>
    <submittedName>
        <fullName evidence="1">Uncharacterized protein</fullName>
    </submittedName>
</protein>
<comment type="caution">
    <text evidence="1">The sequence shown here is derived from an EMBL/GenBank/DDBJ whole genome shotgun (WGS) entry which is preliminary data.</text>
</comment>
<proteinExistence type="predicted"/>
<name>A0ACC1DB22_9NEOP</name>
<evidence type="ECO:0000313" key="1">
    <source>
        <dbReference type="EMBL" id="KAJ0181174.1"/>
    </source>
</evidence>
<sequence length="654" mass="75030">MDKKYTAVVLAILLVTAEAHNVNVKSALLSKLSNARNHNWQGLGLTADINDYIDNTISMMVPFIQEVGLDPMLLPDIEEGFEVRPVLITYSAWLKLHDGVMTGLVNVERSGDQMVNYFAKMLRTQIKLQFTNLEFNFKYLVQVMNIGPTGGIRASLTRFIVTVDLLFDFNNDEIHLQQFSLTDIGRLQVRLTGNILVDWLVNPVINVFLRIFDDIIMKLKSVYVKMGKVKKMKPSQVGKNIALADQIESVNSVKMKNRVKGRKRHDDDDEFVNPDLSKKILKTARRQQVELDDSDAAPSPAKHVILPAKLTDENLEAESDSEHDDLEPDTYYDNIEINEEDEAALRMFMSSKPERTRTLADIIKEKITEKNTELQTQFSDVETMKLQNIDPRVKSMYEGVRDVLQKYRSGKLPKAFKMIPHLQNWEQILYLTEPTTWSAAAMYQATRIFASNLKEKMAQRFYNLVLLPRVRDDLAEYKRLNFHLYQALRKSLFKPGAFMKGILLPLLEAGDCTLREAIIVGSVLARNSVPVLHSSAAMLKIAEMDYTGANSIFLRILFDKKYALPYRVVDSVVFHFIRFQSDSRDLPVLWHQALLTFIQRYKADISTEQRDALLELLRKKSHPTITPEIRRELQAAQCRDLEINESTANHMTVE</sequence>
<evidence type="ECO:0000313" key="2">
    <source>
        <dbReference type="Proteomes" id="UP000824533"/>
    </source>
</evidence>